<reference evidence="2" key="2">
    <citation type="submission" date="2021-09" db="EMBL/GenBank/DDBJ databases">
        <authorList>
            <person name="Gilroy R."/>
        </authorList>
    </citation>
    <scope>NUCLEOTIDE SEQUENCE</scope>
    <source>
        <strain evidence="2">CHK121-7720</strain>
    </source>
</reference>
<protein>
    <recommendedName>
        <fullName evidence="4">Terminase</fullName>
    </recommendedName>
</protein>
<evidence type="ECO:0000313" key="3">
    <source>
        <dbReference type="Proteomes" id="UP000757103"/>
    </source>
</evidence>
<dbReference type="InterPro" id="IPR027417">
    <property type="entry name" value="P-loop_NTPase"/>
</dbReference>
<accession>A0A921MQ68</accession>
<proteinExistence type="predicted"/>
<evidence type="ECO:0000313" key="2">
    <source>
        <dbReference type="EMBL" id="HJG88066.1"/>
    </source>
</evidence>
<dbReference type="Gene3D" id="3.40.50.300">
    <property type="entry name" value="P-loop containing nucleotide triphosphate hydrolases"/>
    <property type="match status" value="1"/>
</dbReference>
<gene>
    <name evidence="2" type="ORF">K8U91_01125</name>
</gene>
<dbReference type="Proteomes" id="UP000757103">
    <property type="component" value="Unassembled WGS sequence"/>
</dbReference>
<dbReference type="EMBL" id="DYUD01000007">
    <property type="protein sequence ID" value="HJG88066.1"/>
    <property type="molecule type" value="Genomic_DNA"/>
</dbReference>
<feature type="region of interest" description="Disordered" evidence="1">
    <location>
        <begin position="79"/>
        <end position="101"/>
    </location>
</feature>
<organism evidence="2 3">
    <name type="scientific">Barnesiella viscericola</name>
    <dbReference type="NCBI Taxonomy" id="397865"/>
    <lineage>
        <taxon>Bacteria</taxon>
        <taxon>Pseudomonadati</taxon>
        <taxon>Bacteroidota</taxon>
        <taxon>Bacteroidia</taxon>
        <taxon>Bacteroidales</taxon>
        <taxon>Barnesiellaceae</taxon>
        <taxon>Barnesiella</taxon>
    </lineage>
</organism>
<reference evidence="2" key="1">
    <citation type="journal article" date="2021" name="PeerJ">
        <title>Extensive microbial diversity within the chicken gut microbiome revealed by metagenomics and culture.</title>
        <authorList>
            <person name="Gilroy R."/>
            <person name="Ravi A."/>
            <person name="Getino M."/>
            <person name="Pursley I."/>
            <person name="Horton D.L."/>
            <person name="Alikhan N.F."/>
            <person name="Baker D."/>
            <person name="Gharbi K."/>
            <person name="Hall N."/>
            <person name="Watson M."/>
            <person name="Adriaenssens E.M."/>
            <person name="Foster-Nyarko E."/>
            <person name="Jarju S."/>
            <person name="Secka A."/>
            <person name="Antonio M."/>
            <person name="Oren A."/>
            <person name="Chaudhuri R.R."/>
            <person name="La Ragione R."/>
            <person name="Hildebrand F."/>
            <person name="Pallen M.J."/>
        </authorList>
    </citation>
    <scope>NUCLEOTIDE SEQUENCE</scope>
    <source>
        <strain evidence="2">CHK121-7720</strain>
    </source>
</reference>
<dbReference type="RefSeq" id="WP_273305169.1">
    <property type="nucleotide sequence ID" value="NZ_DYUD01000007.1"/>
</dbReference>
<name>A0A921MQ68_9BACT</name>
<evidence type="ECO:0008006" key="4">
    <source>
        <dbReference type="Google" id="ProtNLM"/>
    </source>
</evidence>
<comment type="caution">
    <text evidence="2">The sequence shown here is derived from an EMBL/GenBank/DDBJ whole genome shotgun (WGS) entry which is preliminary data.</text>
</comment>
<feature type="region of interest" description="Disordered" evidence="1">
    <location>
        <begin position="23"/>
        <end position="42"/>
    </location>
</feature>
<dbReference type="Gene3D" id="3.30.420.240">
    <property type="match status" value="1"/>
</dbReference>
<sequence>MGIVQHDETITIEANRLRNEQLKRFYSPETGEGSDTGDRRPIRLTDAPLPLQYIPAAMFNEPLVQQLAQAGSLAGYLRQQGVDTPGEGRSLPPDGESDDEDDISPLLSLWREWIRIRIRYDFEFWAYSFVRIKNKLGADDIPFRLNRPQRRILGMLESMRTTDRPIRLILLKARQWGGSTLIQIYMAWIQLVHRHNWNSVICAHIKEAAANIKGMYSKLLANYPDWLLDEGKPKFRPFERMANTSVIVGRDCRVTIGSAESQESVRGIDVAMAHLSEVAFWRNSRMKSPEQLVRSVCGSIMLLPYSMVVMESTANGTGSYFHQECERAKRHESDKLFAFVPWFEIEMYAIPVNDYDSLIATLTDYERMLWDRGATLEAIAWYRQKRKEYSRHTDMMAEYPSDDIEAFCYSGERVFDPTLVERLRHGCCAPRFEGDIHGKELTGREALEGIELEAKPGGPLQVWEYPAEHHDIRDRYLAVVDIGGRSDMADYSVIAIFDRYWMLEGGPAEVVAQWRGHIDHDLLAWKAAQLAAYYQNALLVIESNTLETEHEDSEHSAYLLDTLSRYYDNLYARPAPPDSIGQRPSSRWGFHMNRATKVLVIDAQRSALREGAYIEHDARACYEHDVFERKPNGSYGAMEGHHDDILITRCIGNYICSRDLPSFIKPGHRGGEPIVNESSI</sequence>
<evidence type="ECO:0000256" key="1">
    <source>
        <dbReference type="SAM" id="MobiDB-lite"/>
    </source>
</evidence>
<dbReference type="AlphaFoldDB" id="A0A921MQ68"/>